<keyword evidence="1" id="KW-0472">Membrane</keyword>
<sequence length="382" mass="40637">MAIQLTEVTDDAQKRQSTSLWRRWLWSVSMLSICCVGSMVALVLFMTNAADQQQPIELASCGTQRTVDLEGDLPSVSGINDEQMHNAAIIVAVGQDMDIPPRGWVIAVATAIQESSLINLGHLGELNDHDSLGLFQQRPSQGWGTPEEITDPVKSSELFYEKLLRVEGWEQMSLTRAAQIVQISAFPDAYAKHEPRSVEIVNALTGGGARVSTVANDAGECAGAGEVSAAGWTVPLDAPVTSGFRTVSRPSHHGVDMPAQHGEPVYAAADGLVITAECNAWAPGGGAYSCDVDGSPSIQGCGWYVNILHASDILTRYCHFERAPEVQVGDQVRAGQIIGYVGSSGNSSGPHLHFEVHLNADRSPAGAIDPEPFMQSVGAPLG</sequence>
<dbReference type="Proteomes" id="UP000662939">
    <property type="component" value="Chromosome"/>
</dbReference>
<feature type="domain" description="M23ase beta-sheet core" evidence="2">
    <location>
        <begin position="251"/>
        <end position="360"/>
    </location>
</feature>
<name>A0A895XJJ5_9ACTN</name>
<dbReference type="RefSeq" id="WP_213171512.1">
    <property type="nucleotide sequence ID" value="NZ_CP070496.1"/>
</dbReference>
<dbReference type="EMBL" id="CP070496">
    <property type="protein sequence ID" value="QSB05504.1"/>
    <property type="molecule type" value="Genomic_DNA"/>
</dbReference>
<reference evidence="3" key="1">
    <citation type="submission" date="2021-02" db="EMBL/GenBank/DDBJ databases">
        <title>Natronoglycomyces albus gen. nov., sp. nov, a haloalkaliphilic actinobacterium from a soda solonchak soil.</title>
        <authorList>
            <person name="Sorokin D.Y."/>
            <person name="Khijniak T.V."/>
            <person name="Zakharycheva A.P."/>
            <person name="Boueva O.V."/>
            <person name="Ariskina E.V."/>
            <person name="Hahnke R.L."/>
            <person name="Bunk B."/>
            <person name="Sproer C."/>
            <person name="Schumann P."/>
            <person name="Evtushenko L.I."/>
            <person name="Kublanov I.V."/>
        </authorList>
    </citation>
    <scope>NUCLEOTIDE SEQUENCE</scope>
    <source>
        <strain evidence="3">DSM 106290</strain>
    </source>
</reference>
<dbReference type="InterPro" id="IPR011055">
    <property type="entry name" value="Dup_hybrid_motif"/>
</dbReference>
<protein>
    <submittedName>
        <fullName evidence="3">M23 family metallopeptidase</fullName>
    </submittedName>
</protein>
<gene>
    <name evidence="3" type="ORF">JQS30_00735</name>
</gene>
<evidence type="ECO:0000259" key="2">
    <source>
        <dbReference type="Pfam" id="PF01551"/>
    </source>
</evidence>
<keyword evidence="1" id="KW-0812">Transmembrane</keyword>
<keyword evidence="1" id="KW-1133">Transmembrane helix</keyword>
<feature type="transmembrane region" description="Helical" evidence="1">
    <location>
        <begin position="24"/>
        <end position="46"/>
    </location>
</feature>
<dbReference type="Gene3D" id="2.70.70.10">
    <property type="entry name" value="Glucose Permease (Domain IIA)"/>
    <property type="match status" value="1"/>
</dbReference>
<dbReference type="InterPro" id="IPR050570">
    <property type="entry name" value="Cell_wall_metabolism_enzyme"/>
</dbReference>
<dbReference type="PANTHER" id="PTHR21666">
    <property type="entry name" value="PEPTIDASE-RELATED"/>
    <property type="match status" value="1"/>
</dbReference>
<organism evidence="3 4">
    <name type="scientific">Natronoglycomyces albus</name>
    <dbReference type="NCBI Taxonomy" id="2811108"/>
    <lineage>
        <taxon>Bacteria</taxon>
        <taxon>Bacillati</taxon>
        <taxon>Actinomycetota</taxon>
        <taxon>Actinomycetes</taxon>
        <taxon>Glycomycetales</taxon>
        <taxon>Glycomycetaceae</taxon>
        <taxon>Natronoglycomyces</taxon>
    </lineage>
</organism>
<dbReference type="CDD" id="cd12797">
    <property type="entry name" value="M23_peptidase"/>
    <property type="match status" value="1"/>
</dbReference>
<dbReference type="AlphaFoldDB" id="A0A895XJJ5"/>
<dbReference type="SUPFAM" id="SSF51261">
    <property type="entry name" value="Duplicated hybrid motif"/>
    <property type="match status" value="1"/>
</dbReference>
<dbReference type="InterPro" id="IPR016047">
    <property type="entry name" value="M23ase_b-sheet_dom"/>
</dbReference>
<evidence type="ECO:0000313" key="4">
    <source>
        <dbReference type="Proteomes" id="UP000662939"/>
    </source>
</evidence>
<evidence type="ECO:0000256" key="1">
    <source>
        <dbReference type="SAM" id="Phobius"/>
    </source>
</evidence>
<dbReference type="PANTHER" id="PTHR21666:SF270">
    <property type="entry name" value="MUREIN HYDROLASE ACTIVATOR ENVC"/>
    <property type="match status" value="1"/>
</dbReference>
<evidence type="ECO:0000313" key="3">
    <source>
        <dbReference type="EMBL" id="QSB05504.1"/>
    </source>
</evidence>
<proteinExistence type="predicted"/>
<dbReference type="Pfam" id="PF01551">
    <property type="entry name" value="Peptidase_M23"/>
    <property type="match status" value="1"/>
</dbReference>
<accession>A0A895XJJ5</accession>
<keyword evidence="4" id="KW-1185">Reference proteome</keyword>
<dbReference type="GO" id="GO:0004222">
    <property type="term" value="F:metalloendopeptidase activity"/>
    <property type="evidence" value="ECO:0007669"/>
    <property type="project" value="TreeGrafter"/>
</dbReference>
<dbReference type="KEGG" id="nav:JQS30_00735"/>